<dbReference type="OrthoDB" id="6509908at2759"/>
<dbReference type="InterPro" id="IPR020846">
    <property type="entry name" value="MFS_dom"/>
</dbReference>
<comment type="similarity">
    <text evidence="2">Belongs to the major facilitator superfamily. Monocarboxylate porter (TC 2.A.1.13) family.</text>
</comment>
<dbReference type="AlphaFoldDB" id="A0A316U898"/>
<keyword evidence="4" id="KW-1133">Transmembrane helix</keyword>
<keyword evidence="7" id="KW-1185">Reference proteome</keyword>
<reference evidence="6 7" key="1">
    <citation type="journal article" date="2018" name="Mol. Biol. Evol.">
        <title>Broad Genomic Sampling Reveals a Smut Pathogenic Ancestry of the Fungal Clade Ustilaginomycotina.</title>
        <authorList>
            <person name="Kijpornyongpan T."/>
            <person name="Mondo S.J."/>
            <person name="Barry K."/>
            <person name="Sandor L."/>
            <person name="Lee J."/>
            <person name="Lipzen A."/>
            <person name="Pangilinan J."/>
            <person name="LaButti K."/>
            <person name="Hainaut M."/>
            <person name="Henrissat B."/>
            <person name="Grigoriev I.V."/>
            <person name="Spatafora J.W."/>
            <person name="Aime M.C."/>
        </authorList>
    </citation>
    <scope>NUCLEOTIDE SEQUENCE [LARGE SCALE GENOMIC DNA]</scope>
    <source>
        <strain evidence="6 7">MCA 4718</strain>
    </source>
</reference>
<dbReference type="SUPFAM" id="SSF103473">
    <property type="entry name" value="MFS general substrate transporter"/>
    <property type="match status" value="1"/>
</dbReference>
<feature type="region of interest" description="Disordered" evidence="3">
    <location>
        <begin position="1"/>
        <end position="28"/>
    </location>
</feature>
<feature type="transmembrane region" description="Helical" evidence="4">
    <location>
        <begin position="409"/>
        <end position="429"/>
    </location>
</feature>
<feature type="compositionally biased region" description="Polar residues" evidence="3">
    <location>
        <begin position="1"/>
        <end position="24"/>
    </location>
</feature>
<feature type="transmembrane region" description="Helical" evidence="4">
    <location>
        <begin position="182"/>
        <end position="201"/>
    </location>
</feature>
<dbReference type="GO" id="GO:0016020">
    <property type="term" value="C:membrane"/>
    <property type="evidence" value="ECO:0007669"/>
    <property type="project" value="UniProtKB-SubCell"/>
</dbReference>
<dbReference type="GeneID" id="37011228"/>
<dbReference type="PANTHER" id="PTHR11360:SF234">
    <property type="entry name" value="MFS-TYPE TRANSPORTER DBAD-RELATED"/>
    <property type="match status" value="1"/>
</dbReference>
<dbReference type="InterPro" id="IPR011701">
    <property type="entry name" value="MFS"/>
</dbReference>
<proteinExistence type="inferred from homology"/>
<feature type="transmembrane region" description="Helical" evidence="4">
    <location>
        <begin position="115"/>
        <end position="136"/>
    </location>
</feature>
<comment type="subcellular location">
    <subcellularLocation>
        <location evidence="1">Membrane</location>
        <topology evidence="1">Multi-pass membrane protein</topology>
    </subcellularLocation>
</comment>
<evidence type="ECO:0000259" key="5">
    <source>
        <dbReference type="PROSITE" id="PS50850"/>
    </source>
</evidence>
<keyword evidence="4" id="KW-0472">Membrane</keyword>
<keyword evidence="4" id="KW-0812">Transmembrane</keyword>
<dbReference type="PROSITE" id="PS50850">
    <property type="entry name" value="MFS"/>
    <property type="match status" value="1"/>
</dbReference>
<dbReference type="GO" id="GO:0022857">
    <property type="term" value="F:transmembrane transporter activity"/>
    <property type="evidence" value="ECO:0007669"/>
    <property type="project" value="InterPro"/>
</dbReference>
<evidence type="ECO:0000256" key="2">
    <source>
        <dbReference type="ARBA" id="ARBA00006727"/>
    </source>
</evidence>
<gene>
    <name evidence="6" type="ORF">BCV69DRAFT_170283</name>
</gene>
<feature type="transmembrane region" description="Helical" evidence="4">
    <location>
        <begin position="325"/>
        <end position="348"/>
    </location>
</feature>
<dbReference type="EMBL" id="KZ819325">
    <property type="protein sequence ID" value="PWN21439.1"/>
    <property type="molecule type" value="Genomic_DNA"/>
</dbReference>
<feature type="transmembrane region" description="Helical" evidence="4">
    <location>
        <begin position="386"/>
        <end position="403"/>
    </location>
</feature>
<evidence type="ECO:0000256" key="3">
    <source>
        <dbReference type="SAM" id="MobiDB-lite"/>
    </source>
</evidence>
<accession>A0A316U898</accession>
<evidence type="ECO:0000313" key="6">
    <source>
        <dbReference type="EMBL" id="PWN21439.1"/>
    </source>
</evidence>
<evidence type="ECO:0000256" key="4">
    <source>
        <dbReference type="SAM" id="Phobius"/>
    </source>
</evidence>
<dbReference type="Pfam" id="PF07690">
    <property type="entry name" value="MFS_1"/>
    <property type="match status" value="1"/>
</dbReference>
<protein>
    <submittedName>
        <fullName evidence="6">MFS general substrate transporter</fullName>
    </submittedName>
</protein>
<dbReference type="RefSeq" id="XP_025348599.1">
    <property type="nucleotide sequence ID" value="XM_025489494.1"/>
</dbReference>
<feature type="transmembrane region" description="Helical" evidence="4">
    <location>
        <begin position="450"/>
        <end position="471"/>
    </location>
</feature>
<dbReference type="PANTHER" id="PTHR11360">
    <property type="entry name" value="MONOCARBOXYLATE TRANSPORTER"/>
    <property type="match status" value="1"/>
</dbReference>
<feature type="region of interest" description="Disordered" evidence="3">
    <location>
        <begin position="40"/>
        <end position="73"/>
    </location>
</feature>
<evidence type="ECO:0000313" key="7">
    <source>
        <dbReference type="Proteomes" id="UP000245942"/>
    </source>
</evidence>
<name>A0A316U898_9BASI</name>
<feature type="transmembrane region" description="Helical" evidence="4">
    <location>
        <begin position="243"/>
        <end position="262"/>
    </location>
</feature>
<dbReference type="InterPro" id="IPR036259">
    <property type="entry name" value="MFS_trans_sf"/>
</dbReference>
<feature type="transmembrane region" description="Helical" evidence="4">
    <location>
        <begin position="477"/>
        <end position="498"/>
    </location>
</feature>
<dbReference type="InterPro" id="IPR050327">
    <property type="entry name" value="Proton-linked_MCT"/>
</dbReference>
<dbReference type="Gene3D" id="1.20.1250.20">
    <property type="entry name" value="MFS general substrate transporter like domains"/>
    <property type="match status" value="1"/>
</dbReference>
<organism evidence="6 7">
    <name type="scientific">Pseudomicrostroma glucosiphilum</name>
    <dbReference type="NCBI Taxonomy" id="1684307"/>
    <lineage>
        <taxon>Eukaryota</taxon>
        <taxon>Fungi</taxon>
        <taxon>Dikarya</taxon>
        <taxon>Basidiomycota</taxon>
        <taxon>Ustilaginomycotina</taxon>
        <taxon>Exobasidiomycetes</taxon>
        <taxon>Microstromatales</taxon>
        <taxon>Microstromatales incertae sedis</taxon>
        <taxon>Pseudomicrostroma</taxon>
    </lineage>
</organism>
<dbReference type="Proteomes" id="UP000245942">
    <property type="component" value="Unassembled WGS sequence"/>
</dbReference>
<feature type="transmembrane region" description="Helical" evidence="4">
    <location>
        <begin position="274"/>
        <end position="295"/>
    </location>
</feature>
<evidence type="ECO:0000256" key="1">
    <source>
        <dbReference type="ARBA" id="ARBA00004141"/>
    </source>
</evidence>
<feature type="domain" description="Major facilitator superfamily (MFS) profile" evidence="5">
    <location>
        <begin position="115"/>
        <end position="502"/>
    </location>
</feature>
<sequence>MSKTIPTASGSDPLHTLNQTQGSSTDEHVRGTYTSDIVAAPALSQRSTSADGSGSHGALTATEEKAPATGVLEGDDVIRDSSTITAAEEGDGHEEVQEKGASPTVVTYPEGGLRAWLVVMGAFWCTFFTWGFVNAFGVFEEYYLANNLSNKTSSDVAWINSIQYCFIFFPGVFTGRLFDMGFFKPLMLFGILLFVFCQMMTSLSTEYYQLILAQGLGCGIAFGIIFSLAVAVPAHWFFAKRGLAYGIVAAGSSIGGVIFPIMTQRLIPMIGFPWTMRVIGFMALVLLLFSWLVMAPRLEPSIPTKNGAWKKVKFFDFTAWKYPPYTVWVIGCSLILFGLYTPFTYIGLFTTAYNIPQGEYMLSILNAASLFGRTLPGALSDRVGRINTIIPHLYICVVLIFIFPLCTNLGGLVTFAIIFGYCSGCYVSLLPAGVAQLGSTANVGTRLGQMFLLMSLGGLLGTPISGAILGTGDDLKWWPAMIYAGCMVLAGTTLIHLARQLQLKTWGLKGKI</sequence>
<dbReference type="CDD" id="cd17352">
    <property type="entry name" value="MFS_MCT_SLC16"/>
    <property type="match status" value="1"/>
</dbReference>
<feature type="transmembrane region" description="Helical" evidence="4">
    <location>
        <begin position="207"/>
        <end position="231"/>
    </location>
</feature>